<dbReference type="EMBL" id="STGW01000001">
    <property type="protein sequence ID" value="THV18328.1"/>
    <property type="molecule type" value="Genomic_DNA"/>
</dbReference>
<dbReference type="PROSITE" id="PS50956">
    <property type="entry name" value="HTH_ASNC_2"/>
    <property type="match status" value="1"/>
</dbReference>
<dbReference type="InterPro" id="IPR000485">
    <property type="entry name" value="AsnC-type_HTH_dom"/>
</dbReference>
<protein>
    <submittedName>
        <fullName evidence="5">Lrp/AsnC family transcriptional regulator</fullName>
    </submittedName>
</protein>
<dbReference type="PANTHER" id="PTHR30154">
    <property type="entry name" value="LEUCINE-RESPONSIVE REGULATORY PROTEIN"/>
    <property type="match status" value="1"/>
</dbReference>
<organism evidence="5 6">
    <name type="scientific">Nocardioides caeni</name>
    <dbReference type="NCBI Taxonomy" id="574700"/>
    <lineage>
        <taxon>Bacteria</taxon>
        <taxon>Bacillati</taxon>
        <taxon>Actinomycetota</taxon>
        <taxon>Actinomycetes</taxon>
        <taxon>Propionibacteriales</taxon>
        <taxon>Nocardioidaceae</taxon>
        <taxon>Nocardioides</taxon>
    </lineage>
</organism>
<keyword evidence="1" id="KW-0805">Transcription regulation</keyword>
<proteinExistence type="predicted"/>
<dbReference type="SUPFAM" id="SSF46785">
    <property type="entry name" value="Winged helix' DNA-binding domain"/>
    <property type="match status" value="1"/>
</dbReference>
<dbReference type="PRINTS" id="PR00033">
    <property type="entry name" value="HTHASNC"/>
</dbReference>
<dbReference type="Pfam" id="PF01037">
    <property type="entry name" value="AsnC_trans_reg"/>
    <property type="match status" value="1"/>
</dbReference>
<evidence type="ECO:0000256" key="1">
    <source>
        <dbReference type="ARBA" id="ARBA00023015"/>
    </source>
</evidence>
<comment type="caution">
    <text evidence="5">The sequence shown here is derived from an EMBL/GenBank/DDBJ whole genome shotgun (WGS) entry which is preliminary data.</text>
</comment>
<keyword evidence="6" id="KW-1185">Reference proteome</keyword>
<feature type="domain" description="HTH asnC-type" evidence="4">
    <location>
        <begin position="4"/>
        <end position="65"/>
    </location>
</feature>
<accession>A0A4S8NN93</accession>
<dbReference type="Gene3D" id="1.10.10.10">
    <property type="entry name" value="Winged helix-like DNA-binding domain superfamily/Winged helix DNA-binding domain"/>
    <property type="match status" value="1"/>
</dbReference>
<dbReference type="InterPro" id="IPR019887">
    <property type="entry name" value="Tscrpt_reg_AsnC/Lrp_C"/>
</dbReference>
<dbReference type="Pfam" id="PF13404">
    <property type="entry name" value="HTH_AsnC-type"/>
    <property type="match status" value="1"/>
</dbReference>
<name>A0A4S8NN93_9ACTN</name>
<dbReference type="Gene3D" id="3.30.70.920">
    <property type="match status" value="1"/>
</dbReference>
<dbReference type="InterPro" id="IPR036388">
    <property type="entry name" value="WH-like_DNA-bd_sf"/>
</dbReference>
<dbReference type="InterPro" id="IPR011008">
    <property type="entry name" value="Dimeric_a/b-barrel"/>
</dbReference>
<gene>
    <name evidence="5" type="ORF">E9934_01445</name>
</gene>
<dbReference type="GO" id="GO:0043200">
    <property type="term" value="P:response to amino acid"/>
    <property type="evidence" value="ECO:0007669"/>
    <property type="project" value="TreeGrafter"/>
</dbReference>
<dbReference type="InterPro" id="IPR011991">
    <property type="entry name" value="ArsR-like_HTH"/>
</dbReference>
<dbReference type="AlphaFoldDB" id="A0A4S8NN93"/>
<dbReference type="OrthoDB" id="9809462at2"/>
<dbReference type="PANTHER" id="PTHR30154:SF34">
    <property type="entry name" value="TRANSCRIPTIONAL REGULATOR AZLB"/>
    <property type="match status" value="1"/>
</dbReference>
<dbReference type="InterPro" id="IPR036390">
    <property type="entry name" value="WH_DNA-bd_sf"/>
</dbReference>
<evidence type="ECO:0000313" key="6">
    <source>
        <dbReference type="Proteomes" id="UP000307087"/>
    </source>
</evidence>
<sequence length="146" mass="16393">MSTMDETDRAILDELRRDARTSMSEVASRVGISRASAYARVKRLVDDRVIRSFTIDVDHAALGLGLPAYVHVRIKQNSWKSFRTKVWELEEAAHVALVAGDFDCVILLRARDAAHLRELVLERIQSLPEVVATQTVLVFEEHVGPA</sequence>
<keyword evidence="2" id="KW-0238">DNA-binding</keyword>
<evidence type="ECO:0000256" key="2">
    <source>
        <dbReference type="ARBA" id="ARBA00023125"/>
    </source>
</evidence>
<evidence type="ECO:0000313" key="5">
    <source>
        <dbReference type="EMBL" id="THV18328.1"/>
    </source>
</evidence>
<reference evidence="5 6" key="1">
    <citation type="journal article" date="2009" name="Int. J. Syst. Evol. Microbiol.">
        <title>Nocardioides caeni sp. nov., isolated from wastewater.</title>
        <authorList>
            <person name="Yoon J.H."/>
            <person name="Kang S.J."/>
            <person name="Park S."/>
            <person name="Kim W."/>
            <person name="Oh T.K."/>
        </authorList>
    </citation>
    <scope>NUCLEOTIDE SEQUENCE [LARGE SCALE GENOMIC DNA]</scope>
    <source>
        <strain evidence="5 6">DSM 23134</strain>
    </source>
</reference>
<dbReference type="SUPFAM" id="SSF54909">
    <property type="entry name" value="Dimeric alpha+beta barrel"/>
    <property type="match status" value="1"/>
</dbReference>
<dbReference type="SMART" id="SM00344">
    <property type="entry name" value="HTH_ASNC"/>
    <property type="match status" value="1"/>
</dbReference>
<dbReference type="InterPro" id="IPR019888">
    <property type="entry name" value="Tscrpt_reg_AsnC-like"/>
</dbReference>
<dbReference type="GO" id="GO:0005829">
    <property type="term" value="C:cytosol"/>
    <property type="evidence" value="ECO:0007669"/>
    <property type="project" value="TreeGrafter"/>
</dbReference>
<evidence type="ECO:0000256" key="3">
    <source>
        <dbReference type="ARBA" id="ARBA00023163"/>
    </source>
</evidence>
<evidence type="ECO:0000259" key="4">
    <source>
        <dbReference type="PROSITE" id="PS50956"/>
    </source>
</evidence>
<dbReference type="GO" id="GO:0043565">
    <property type="term" value="F:sequence-specific DNA binding"/>
    <property type="evidence" value="ECO:0007669"/>
    <property type="project" value="InterPro"/>
</dbReference>
<dbReference type="CDD" id="cd00090">
    <property type="entry name" value="HTH_ARSR"/>
    <property type="match status" value="1"/>
</dbReference>
<dbReference type="Proteomes" id="UP000307087">
    <property type="component" value="Unassembled WGS sequence"/>
</dbReference>
<keyword evidence="3" id="KW-0804">Transcription</keyword>